<organism evidence="2 3">
    <name type="scientific">Encephalitozoon intestinalis (strain ATCC 50506)</name>
    <name type="common">Microsporidian parasite</name>
    <name type="synonym">Septata intestinalis</name>
    <dbReference type="NCBI Taxonomy" id="876142"/>
    <lineage>
        <taxon>Eukaryota</taxon>
        <taxon>Fungi</taxon>
        <taxon>Fungi incertae sedis</taxon>
        <taxon>Microsporidia</taxon>
        <taxon>Unikaryonidae</taxon>
        <taxon>Encephalitozoon</taxon>
    </lineage>
</organism>
<dbReference type="AlphaFoldDB" id="E0S9W7"/>
<proteinExistence type="predicted"/>
<protein>
    <submittedName>
        <fullName evidence="2">Uncharacterized protein</fullName>
    </submittedName>
</protein>
<dbReference type="OrthoDB" id="2194400at2759"/>
<dbReference type="RefSeq" id="XP_003073862.1">
    <property type="nucleotide sequence ID" value="XM_003073816.1"/>
</dbReference>
<dbReference type="KEGG" id="ein:Eint_101770"/>
<dbReference type="HOGENOM" id="CLU_818973_0_0_1"/>
<dbReference type="Proteomes" id="UP000002313">
    <property type="component" value="Chromosome X"/>
</dbReference>
<dbReference type="EMBL" id="CP001951">
    <property type="protein sequence ID" value="ADM12502.1"/>
    <property type="molecule type" value="Genomic_DNA"/>
</dbReference>
<gene>
    <name evidence="2" type="ORF">Eint_101770</name>
</gene>
<keyword evidence="3" id="KW-1185">Reference proteome</keyword>
<reference evidence="2 3" key="1">
    <citation type="journal article" date="2010" name="Nat. Commun.">
        <title>The complete sequence of the smallest known nuclear genome from the microsporidian Encephalitozoon intestinalis.</title>
        <authorList>
            <person name="Corradi N."/>
            <person name="Pombert J.-F."/>
            <person name="Farinelli L."/>
            <person name="Didier E.S."/>
            <person name="Keeling P.J."/>
        </authorList>
    </citation>
    <scope>NUCLEOTIDE SEQUENCE [LARGE SCALE GENOMIC DNA]</scope>
    <source>
        <strain evidence="2 3">ATCC 50506</strain>
    </source>
</reference>
<accession>E0S9W7</accession>
<dbReference type="GeneID" id="9699568"/>
<evidence type="ECO:0000313" key="2">
    <source>
        <dbReference type="EMBL" id="ADM12502.1"/>
    </source>
</evidence>
<evidence type="ECO:0000256" key="1">
    <source>
        <dbReference type="SAM" id="Phobius"/>
    </source>
</evidence>
<feature type="transmembrane region" description="Helical" evidence="1">
    <location>
        <begin position="7"/>
        <end position="26"/>
    </location>
</feature>
<sequence>MRTKRKIVILIVTFVVLLILFTTLIVRRKRSYINSRNASGLVKSNIITNENSGIPSTKDRGLSFGLTSWQLKENGSLKKIDSIFMPILEKAYNLEKKEDPESKNKDETIEDELFRHNQRLISFKIEGKHSIGNYLFGLLRKTIDNICACSPPDGKKHETFGISSEHTALIRHYIKYFKTFVCMPKVIYHGNTEPEDIYKLHFDSINCFIGARLTKYHTASSFTKGEEKYMTYIEQFIDTEASDIPIEILSEGRERLSVKDHILYTLLHYICLFYSKSQETRDMLYTKMKIEKMGISSINLSKIINDYRYSDIVESIRPIHFVNDSSCIVKPLIVK</sequence>
<keyword evidence="1" id="KW-0812">Transmembrane</keyword>
<name>E0S9W7_ENCIT</name>
<dbReference type="VEuPathDB" id="MicrosporidiaDB:Eint_101770"/>
<reference evidence="2 3" key="2">
    <citation type="journal article" date="2012" name="Proc. Natl. Acad. Sci. U.S.A.">
        <title>Gain and loss of multiple functionally related, horizontally transferred genes in the reduced genomes of two microsporidian parasites.</title>
        <authorList>
            <person name="Pombert J.-F."/>
            <person name="Selman M."/>
            <person name="Burki F."/>
            <person name="Bardell F.T."/>
            <person name="Farinelli L."/>
            <person name="Solter L.F."/>
            <person name="Whitman D.W."/>
            <person name="Weiss L.M."/>
            <person name="Corradi N."/>
            <person name="Keeling P.J."/>
        </authorList>
    </citation>
    <scope>NUCLEOTIDE SEQUENCE [LARGE SCALE GENOMIC DNA]</scope>
    <source>
        <strain evidence="2 3">ATCC 50506</strain>
    </source>
</reference>
<evidence type="ECO:0000313" key="3">
    <source>
        <dbReference type="Proteomes" id="UP000002313"/>
    </source>
</evidence>
<keyword evidence="1" id="KW-1133">Transmembrane helix</keyword>
<keyword evidence="1" id="KW-0472">Membrane</keyword>